<sequence>MEHLLFKSRFSVEICLGVICIFFLTCSTPKSDFDIVSDLEKTRITEEAHSYLGAQPITITSYIAERSAGSIHDFYSEGDYWWPNPKYPDSAYIRKDGLSNPDNFVAHRKVMIRLSLISGALASAYLVTEDEKYIEALLPHLKAWFVNPNTKMNPNLLYAQAIKGRVTGRGIGIIDTIHLIEVAKATRVVGQSKLISEADFEKIKQWFSDYTNWLTTHSFGKKERDNGNNHSVCWAMQVAAFAELTQDENQLKNCRMFFKDVLLPEQMAEDGSFPKELSRTKPYGYSIFNLDAMFGLAQIVWTEEDNLFFYNTANGKSLKLGLEFLYPYLADKSKWPYQKDVMYWEDWPTKQPSILFGALQYDETRYLTLWKRLPEIPNKQEILRNMPIRYPLLWIKK</sequence>
<dbReference type="AlphaFoldDB" id="A0A842IPN6"/>
<dbReference type="GO" id="GO:0042597">
    <property type="term" value="C:periplasmic space"/>
    <property type="evidence" value="ECO:0007669"/>
    <property type="project" value="InterPro"/>
</dbReference>
<evidence type="ECO:0000256" key="1">
    <source>
        <dbReference type="ARBA" id="ARBA00022729"/>
    </source>
</evidence>
<dbReference type="InterPro" id="IPR008397">
    <property type="entry name" value="Alginate_lyase_dom"/>
</dbReference>
<proteinExistence type="predicted"/>
<reference evidence="4" key="1">
    <citation type="submission" date="2020-08" db="EMBL/GenBank/DDBJ databases">
        <title>Winogradskyella ouciana sp. nov., isolated from the hadal seawater of the Mariana Trench.</title>
        <authorList>
            <person name="He X."/>
        </authorList>
    </citation>
    <scope>NUCLEOTIDE SEQUENCE [LARGE SCALE GENOMIC DNA]</scope>
    <source>
        <strain evidence="4">KCTC 52348</strain>
    </source>
</reference>
<evidence type="ECO:0000313" key="5">
    <source>
        <dbReference type="Proteomes" id="UP000533900"/>
    </source>
</evidence>
<dbReference type="EMBL" id="JACLCP010000001">
    <property type="protein sequence ID" value="MBC2844149.1"/>
    <property type="molecule type" value="Genomic_DNA"/>
</dbReference>
<evidence type="ECO:0000313" key="4">
    <source>
        <dbReference type="EMBL" id="MBC2844149.1"/>
    </source>
</evidence>
<keyword evidence="1" id="KW-0732">Signal</keyword>
<gene>
    <name evidence="4" type="ORF">H7F21_03520</name>
</gene>
<evidence type="ECO:0000259" key="3">
    <source>
        <dbReference type="Pfam" id="PF05426"/>
    </source>
</evidence>
<accession>A0A842IPN6</accession>
<keyword evidence="2 4" id="KW-0456">Lyase</keyword>
<dbReference type="SUPFAM" id="SSF48230">
    <property type="entry name" value="Chondroitin AC/alginate lyase"/>
    <property type="match status" value="1"/>
</dbReference>
<feature type="domain" description="Alginate lyase" evidence="3">
    <location>
        <begin position="63"/>
        <end position="335"/>
    </location>
</feature>
<comment type="caution">
    <text evidence="4">The sequence shown here is derived from an EMBL/GenBank/DDBJ whole genome shotgun (WGS) entry which is preliminary data.</text>
</comment>
<keyword evidence="5" id="KW-1185">Reference proteome</keyword>
<dbReference type="Gene3D" id="1.50.10.100">
    <property type="entry name" value="Chondroitin AC/alginate lyase"/>
    <property type="match status" value="1"/>
</dbReference>
<dbReference type="InterPro" id="IPR008929">
    <property type="entry name" value="Chondroitin_lyas"/>
</dbReference>
<protein>
    <submittedName>
        <fullName evidence="4">Alginate lyase family protein</fullName>
    </submittedName>
</protein>
<organism evidence="4 5">
    <name type="scientific">Winogradskyella flava</name>
    <dbReference type="NCBI Taxonomy" id="1884876"/>
    <lineage>
        <taxon>Bacteria</taxon>
        <taxon>Pseudomonadati</taxon>
        <taxon>Bacteroidota</taxon>
        <taxon>Flavobacteriia</taxon>
        <taxon>Flavobacteriales</taxon>
        <taxon>Flavobacteriaceae</taxon>
        <taxon>Winogradskyella</taxon>
    </lineage>
</organism>
<evidence type="ECO:0000256" key="2">
    <source>
        <dbReference type="ARBA" id="ARBA00023239"/>
    </source>
</evidence>
<dbReference type="RefSeq" id="WP_185787837.1">
    <property type="nucleotide sequence ID" value="NZ_JACLCP010000001.1"/>
</dbReference>
<dbReference type="Pfam" id="PF05426">
    <property type="entry name" value="Alginate_lyase"/>
    <property type="match status" value="1"/>
</dbReference>
<dbReference type="GO" id="GO:0016829">
    <property type="term" value="F:lyase activity"/>
    <property type="evidence" value="ECO:0007669"/>
    <property type="project" value="UniProtKB-KW"/>
</dbReference>
<name>A0A842IPN6_9FLAO</name>
<dbReference type="Proteomes" id="UP000533900">
    <property type="component" value="Unassembled WGS sequence"/>
</dbReference>